<feature type="compositionally biased region" description="Polar residues" evidence="1">
    <location>
        <begin position="463"/>
        <end position="473"/>
    </location>
</feature>
<feature type="compositionally biased region" description="Basic residues" evidence="1">
    <location>
        <begin position="369"/>
        <end position="381"/>
    </location>
</feature>
<sequence>MDASIPMPDSVRSLPPNDQATIRGFTNSTLEDHYITFIFYCNPTLPENLSTTELRRGFRSVPRTDGNSFETLSVFRLVSKLEKREIPSWIALVTELGVEPPDMTKGGSGQKLQQYGVRLKRWARAYHIDAFFQYLLGNSRSYFTQVPKGPDALLIPRDGVHPEDDLALRALLPDLRPKRGRRKANEDDTESIDTPNKRLRVGTPSTVDGRNSPSLDMWGRVSQSPAPSYIPHPSNSHIPQGITDPSKSQATPVYDHGDPLTDLFSAAARAFGGDALETTPAPAIPSETPHMQHMNPWPEPNGRSHNEYPQSAIDLHPPASVFDSPDLNDGSRSAHPLAVSNSRAAKSKRISAMWNTLSSFDQAQETHPKPRGRPPQHRHMKNGPFETWSVKQSIETDRTNGHAFFSNGGEDTRQQQAAPTPPMQQSDVDLQITTSTSRRIPTQKLSLTVPQQTGGHVRLATPPVSQDLANNPDANHPPPRLTLNDDGSFSRPRSSISRTREQESVRERARQQRSRLFAAEDRSQRRSSADFFNVIDEDTSQYDEYDMDDNDVLDENSSNANGINWKYRAQVLARRLKYAQDELRRVKKAVLEAVM</sequence>
<comment type="caution">
    <text evidence="2">The sequence shown here is derived from an EMBL/GenBank/DDBJ whole genome shotgun (WGS) entry which is preliminary data.</text>
</comment>
<proteinExistence type="predicted"/>
<dbReference type="Pfam" id="PF09441">
    <property type="entry name" value="Abp2"/>
    <property type="match status" value="1"/>
</dbReference>
<keyword evidence="3" id="KW-1185">Reference proteome</keyword>
<gene>
    <name evidence="2" type="ORF">GOMPHAMPRED_000141</name>
</gene>
<feature type="region of interest" description="Disordered" evidence="1">
    <location>
        <begin position="177"/>
        <end position="216"/>
    </location>
</feature>
<dbReference type="OrthoDB" id="2104370at2759"/>
<dbReference type="PANTHER" id="PTHR42048">
    <property type="entry name" value="ARS-BINDING PROTEIN 2"/>
    <property type="match status" value="1"/>
</dbReference>
<evidence type="ECO:0000313" key="2">
    <source>
        <dbReference type="EMBL" id="CAF9903225.1"/>
    </source>
</evidence>
<dbReference type="GO" id="GO:0003688">
    <property type="term" value="F:DNA replication origin binding"/>
    <property type="evidence" value="ECO:0007669"/>
    <property type="project" value="TreeGrafter"/>
</dbReference>
<feature type="compositionally biased region" description="Polar residues" evidence="1">
    <location>
        <begin position="203"/>
        <end position="214"/>
    </location>
</feature>
<feature type="region of interest" description="Disordered" evidence="1">
    <location>
        <begin position="362"/>
        <end position="383"/>
    </location>
</feature>
<dbReference type="InterPro" id="IPR018562">
    <property type="entry name" value="ARS-binding_2"/>
</dbReference>
<feature type="compositionally biased region" description="Basic and acidic residues" evidence="1">
    <location>
        <begin position="498"/>
        <end position="510"/>
    </location>
</feature>
<evidence type="ECO:0000256" key="1">
    <source>
        <dbReference type="SAM" id="MobiDB-lite"/>
    </source>
</evidence>
<dbReference type="Proteomes" id="UP000664169">
    <property type="component" value="Unassembled WGS sequence"/>
</dbReference>
<dbReference type="EMBL" id="CAJPDQ010000001">
    <property type="protein sequence ID" value="CAF9903225.1"/>
    <property type="molecule type" value="Genomic_DNA"/>
</dbReference>
<accession>A0A8H3ECQ1</accession>
<feature type="compositionally biased region" description="Polar residues" evidence="1">
    <location>
        <begin position="426"/>
        <end position="454"/>
    </location>
</feature>
<feature type="compositionally biased region" description="Polar residues" evidence="1">
    <location>
        <begin position="485"/>
        <end position="497"/>
    </location>
</feature>
<evidence type="ECO:0000313" key="3">
    <source>
        <dbReference type="Proteomes" id="UP000664169"/>
    </source>
</evidence>
<feature type="region of interest" description="Disordered" evidence="1">
    <location>
        <begin position="294"/>
        <end position="345"/>
    </location>
</feature>
<protein>
    <submittedName>
        <fullName evidence="2">Uncharacterized protein</fullName>
    </submittedName>
</protein>
<name>A0A8H3ECQ1_9LECA</name>
<reference evidence="2" key="1">
    <citation type="submission" date="2021-03" db="EMBL/GenBank/DDBJ databases">
        <authorList>
            <person name="Tagirdzhanova G."/>
        </authorList>
    </citation>
    <scope>NUCLEOTIDE SEQUENCE</scope>
</reference>
<dbReference type="PANTHER" id="PTHR42048:SF1">
    <property type="entry name" value="ARS-BINDING PROTEIN 2"/>
    <property type="match status" value="1"/>
</dbReference>
<dbReference type="AlphaFoldDB" id="A0A8H3ECQ1"/>
<feature type="region of interest" description="Disordered" evidence="1">
    <location>
        <begin position="400"/>
        <end position="522"/>
    </location>
</feature>
<organism evidence="2 3">
    <name type="scientific">Gomphillus americanus</name>
    <dbReference type="NCBI Taxonomy" id="1940652"/>
    <lineage>
        <taxon>Eukaryota</taxon>
        <taxon>Fungi</taxon>
        <taxon>Dikarya</taxon>
        <taxon>Ascomycota</taxon>
        <taxon>Pezizomycotina</taxon>
        <taxon>Lecanoromycetes</taxon>
        <taxon>OSLEUM clade</taxon>
        <taxon>Ostropomycetidae</taxon>
        <taxon>Ostropales</taxon>
        <taxon>Graphidaceae</taxon>
        <taxon>Gomphilloideae</taxon>
        <taxon>Gomphillus</taxon>
    </lineage>
</organism>